<evidence type="ECO:0000313" key="2">
    <source>
        <dbReference type="EMBL" id="SUC37629.1"/>
    </source>
</evidence>
<accession>A0A379G9C9</accession>
<dbReference type="GO" id="GO:0008654">
    <property type="term" value="P:phospholipid biosynthetic process"/>
    <property type="evidence" value="ECO:0007669"/>
    <property type="project" value="InterPro"/>
</dbReference>
<reference evidence="2 3" key="1">
    <citation type="submission" date="2018-06" db="EMBL/GenBank/DDBJ databases">
        <authorList>
            <consortium name="Pathogen Informatics"/>
            <person name="Doyle S."/>
        </authorList>
    </citation>
    <scope>NUCLEOTIDE SEQUENCE [LARGE SCALE GENOMIC DNA]</scope>
    <source>
        <strain evidence="2 3">NCTC13043</strain>
    </source>
</reference>
<dbReference type="GeneID" id="78571757"/>
<keyword evidence="1" id="KW-0812">Transmembrane</keyword>
<dbReference type="EMBL" id="UGTP01000002">
    <property type="protein sequence ID" value="SUC37629.1"/>
    <property type="molecule type" value="Genomic_DNA"/>
</dbReference>
<feature type="transmembrane region" description="Helical" evidence="1">
    <location>
        <begin position="71"/>
        <end position="87"/>
    </location>
</feature>
<evidence type="ECO:0000313" key="3">
    <source>
        <dbReference type="Proteomes" id="UP000254235"/>
    </source>
</evidence>
<sequence>MNIENKKFGELLKASMKSDDTEEWLDIHFTRPIGLAFALLWHRLGVTPNTITLLSIVLGIAAGAMFYFQNLYYNIIGVILLILANLCDSTDGQLARLTNQRSMKGRCLDGFAGDTWFVAIYLAISLRLWHQTMPGTAEQWGPLALALAAIAGIVCHSQQSSLADYYRQIHLYFLKGKAGSELDSYAAEHAIVESLKGKKGRFWDKAFHNNYQNYCKSQERRTPEFQKLQHKLTERYGQNVENIPVEWKEQFLKGSRPLMPLTNFLTFNSRAIIIYITVLANCPWVYLIIEIVVYTAVYMYMHKQHEELCKTMYQQLNT</sequence>
<dbReference type="Pfam" id="PF01066">
    <property type="entry name" value="CDP-OH_P_transf"/>
    <property type="match status" value="1"/>
</dbReference>
<protein>
    <submittedName>
        <fullName evidence="2">CDP-alcohol phosphatidyltransferase</fullName>
    </submittedName>
</protein>
<dbReference type="GO" id="GO:0016020">
    <property type="term" value="C:membrane"/>
    <property type="evidence" value="ECO:0007669"/>
    <property type="project" value="InterPro"/>
</dbReference>
<keyword evidence="2" id="KW-0808">Transferase</keyword>
<dbReference type="Gene3D" id="1.20.120.1760">
    <property type="match status" value="1"/>
</dbReference>
<dbReference type="InterPro" id="IPR000462">
    <property type="entry name" value="CDP-OH_P_trans"/>
</dbReference>
<keyword evidence="1" id="KW-0472">Membrane</keyword>
<dbReference type="OrthoDB" id="9785831at2"/>
<dbReference type="InterPro" id="IPR043130">
    <property type="entry name" value="CDP-OH_PTrfase_TM_dom"/>
</dbReference>
<feature type="transmembrane region" description="Helical" evidence="1">
    <location>
        <begin position="140"/>
        <end position="157"/>
    </location>
</feature>
<organism evidence="2 3">
    <name type="scientific">Prevotella pallens</name>
    <dbReference type="NCBI Taxonomy" id="60133"/>
    <lineage>
        <taxon>Bacteria</taxon>
        <taxon>Pseudomonadati</taxon>
        <taxon>Bacteroidota</taxon>
        <taxon>Bacteroidia</taxon>
        <taxon>Bacteroidales</taxon>
        <taxon>Prevotellaceae</taxon>
        <taxon>Prevotella</taxon>
    </lineage>
</organism>
<dbReference type="AlphaFoldDB" id="A0A379G9C9"/>
<feature type="transmembrane region" description="Helical" evidence="1">
    <location>
        <begin position="108"/>
        <end position="128"/>
    </location>
</feature>
<keyword evidence="1" id="KW-1133">Transmembrane helix</keyword>
<dbReference type="Proteomes" id="UP000254235">
    <property type="component" value="Unassembled WGS sequence"/>
</dbReference>
<feature type="transmembrane region" description="Helical" evidence="1">
    <location>
        <begin position="46"/>
        <end position="65"/>
    </location>
</feature>
<evidence type="ECO:0000256" key="1">
    <source>
        <dbReference type="SAM" id="Phobius"/>
    </source>
</evidence>
<dbReference type="RefSeq" id="WP_115084036.1">
    <property type="nucleotide sequence ID" value="NZ_CAUVAI010000033.1"/>
</dbReference>
<proteinExistence type="predicted"/>
<name>A0A379G9C9_9BACT</name>
<gene>
    <name evidence="2" type="ORF">NCTC13043_02119</name>
</gene>
<dbReference type="GO" id="GO:0016780">
    <property type="term" value="F:phosphotransferase activity, for other substituted phosphate groups"/>
    <property type="evidence" value="ECO:0007669"/>
    <property type="project" value="InterPro"/>
</dbReference>